<comment type="caution">
    <text evidence="2">The sequence shown here is derived from an EMBL/GenBank/DDBJ whole genome shotgun (WGS) entry which is preliminary data.</text>
</comment>
<dbReference type="Proteomes" id="UP001499987">
    <property type="component" value="Unassembled WGS sequence"/>
</dbReference>
<gene>
    <name evidence="2" type="ORF">GCM10009663_50120</name>
</gene>
<evidence type="ECO:0000313" key="2">
    <source>
        <dbReference type="EMBL" id="GAA1101396.1"/>
    </source>
</evidence>
<sequence>MRPTGRATHPFRRARGGRPGSERPDRRLGERLRRGPARAAPRRRPDVPLPAPIGGWPALGGFSGLFPADPSGRELWTVTDRGPNADAPSDTDEIFLKPDRTPQVVRIRLARGDGVEVVRRIPLRVPHGQTDPVTGRAC</sequence>
<keyword evidence="3" id="KW-1185">Reference proteome</keyword>
<feature type="region of interest" description="Disordered" evidence="1">
    <location>
        <begin position="1"/>
        <end position="52"/>
    </location>
</feature>
<evidence type="ECO:0000313" key="3">
    <source>
        <dbReference type="Proteomes" id="UP001499987"/>
    </source>
</evidence>
<organism evidence="2 3">
    <name type="scientific">Kitasatospora arboriphila</name>
    <dbReference type="NCBI Taxonomy" id="258052"/>
    <lineage>
        <taxon>Bacteria</taxon>
        <taxon>Bacillati</taxon>
        <taxon>Actinomycetota</taxon>
        <taxon>Actinomycetes</taxon>
        <taxon>Kitasatosporales</taxon>
        <taxon>Streptomycetaceae</taxon>
        <taxon>Kitasatospora</taxon>
    </lineage>
</organism>
<proteinExistence type="predicted"/>
<reference evidence="2 3" key="1">
    <citation type="journal article" date="2019" name="Int. J. Syst. Evol. Microbiol.">
        <title>The Global Catalogue of Microorganisms (GCM) 10K type strain sequencing project: providing services to taxonomists for standard genome sequencing and annotation.</title>
        <authorList>
            <consortium name="The Broad Institute Genomics Platform"/>
            <consortium name="The Broad Institute Genome Sequencing Center for Infectious Disease"/>
            <person name="Wu L."/>
            <person name="Ma J."/>
        </authorList>
    </citation>
    <scope>NUCLEOTIDE SEQUENCE [LARGE SCALE GENOMIC DNA]</scope>
    <source>
        <strain evidence="2 3">JCM 13002</strain>
    </source>
</reference>
<name>A0ABN1TVE6_9ACTN</name>
<protein>
    <submittedName>
        <fullName evidence="2">Uncharacterized protein</fullName>
    </submittedName>
</protein>
<dbReference type="EMBL" id="BAAALD010000054">
    <property type="protein sequence ID" value="GAA1101396.1"/>
    <property type="molecule type" value="Genomic_DNA"/>
</dbReference>
<evidence type="ECO:0000256" key="1">
    <source>
        <dbReference type="SAM" id="MobiDB-lite"/>
    </source>
</evidence>
<feature type="compositionally biased region" description="Basic and acidic residues" evidence="1">
    <location>
        <begin position="20"/>
        <end position="33"/>
    </location>
</feature>
<accession>A0ABN1TVE6</accession>